<name>A0A517YM96_9BACT</name>
<dbReference type="KEGG" id="aagg:ETAA8_65040"/>
<keyword evidence="5" id="KW-1185">Reference proteome</keyword>
<evidence type="ECO:0000313" key="5">
    <source>
        <dbReference type="Proteomes" id="UP000315017"/>
    </source>
</evidence>
<dbReference type="PANTHER" id="PTHR42960">
    <property type="entry name" value="YCF46 PROTEIN"/>
    <property type="match status" value="1"/>
</dbReference>
<dbReference type="Gene3D" id="3.40.50.300">
    <property type="entry name" value="P-loop containing nucleotide triphosphate hydrolases"/>
    <property type="match status" value="1"/>
</dbReference>
<dbReference type="PANTHER" id="PTHR42960:SF1">
    <property type="entry name" value="YCF46 PROTEIN"/>
    <property type="match status" value="1"/>
</dbReference>
<evidence type="ECO:0008006" key="6">
    <source>
        <dbReference type="Google" id="ProtNLM"/>
    </source>
</evidence>
<dbReference type="InterPro" id="IPR052381">
    <property type="entry name" value="AAA_domain_protein"/>
</dbReference>
<dbReference type="SUPFAM" id="SSF52540">
    <property type="entry name" value="P-loop containing nucleoside triphosphate hydrolases"/>
    <property type="match status" value="1"/>
</dbReference>
<dbReference type="Gene3D" id="1.10.8.60">
    <property type="match status" value="1"/>
</dbReference>
<evidence type="ECO:0000256" key="2">
    <source>
        <dbReference type="ARBA" id="ARBA00022840"/>
    </source>
</evidence>
<feature type="region of interest" description="Disordered" evidence="3">
    <location>
        <begin position="145"/>
        <end position="166"/>
    </location>
</feature>
<proteinExistence type="predicted"/>
<keyword evidence="2" id="KW-0067">ATP-binding</keyword>
<evidence type="ECO:0000313" key="4">
    <source>
        <dbReference type="EMBL" id="QDU31349.1"/>
    </source>
</evidence>
<reference evidence="4 5" key="1">
    <citation type="submission" date="2019-02" db="EMBL/GenBank/DDBJ databases">
        <title>Deep-cultivation of Planctomycetes and their phenomic and genomic characterization uncovers novel biology.</title>
        <authorList>
            <person name="Wiegand S."/>
            <person name="Jogler M."/>
            <person name="Boedeker C."/>
            <person name="Pinto D."/>
            <person name="Vollmers J."/>
            <person name="Rivas-Marin E."/>
            <person name="Kohn T."/>
            <person name="Peeters S.H."/>
            <person name="Heuer A."/>
            <person name="Rast P."/>
            <person name="Oberbeckmann S."/>
            <person name="Bunk B."/>
            <person name="Jeske O."/>
            <person name="Meyerdierks A."/>
            <person name="Storesund J.E."/>
            <person name="Kallscheuer N."/>
            <person name="Luecker S."/>
            <person name="Lage O.M."/>
            <person name="Pohl T."/>
            <person name="Merkel B.J."/>
            <person name="Hornburger P."/>
            <person name="Mueller R.-W."/>
            <person name="Bruemmer F."/>
            <person name="Labrenz M."/>
            <person name="Spormann A.M."/>
            <person name="Op den Camp H."/>
            <person name="Overmann J."/>
            <person name="Amann R."/>
            <person name="Jetten M.S.M."/>
            <person name="Mascher T."/>
            <person name="Medema M.H."/>
            <person name="Devos D.P."/>
            <person name="Kaster A.-K."/>
            <person name="Ovreas L."/>
            <person name="Rohde M."/>
            <person name="Galperin M.Y."/>
            <person name="Jogler C."/>
        </authorList>
    </citation>
    <scope>NUCLEOTIDE SEQUENCE [LARGE SCALE GENOMIC DNA]</scope>
    <source>
        <strain evidence="4 5">ETA_A8</strain>
    </source>
</reference>
<dbReference type="Proteomes" id="UP000315017">
    <property type="component" value="Chromosome"/>
</dbReference>
<dbReference type="EMBL" id="CP036274">
    <property type="protein sequence ID" value="QDU31349.1"/>
    <property type="molecule type" value="Genomic_DNA"/>
</dbReference>
<evidence type="ECO:0000256" key="3">
    <source>
        <dbReference type="SAM" id="MobiDB-lite"/>
    </source>
</evidence>
<protein>
    <recommendedName>
        <fullName evidence="6">ATPase AAA-type core domain-containing protein</fullName>
    </recommendedName>
</protein>
<sequence length="166" mass="18224">MEKCPTGTVGELAGCLPYNDHESDVFVVATANDISKLPPEFSRAERFDGVFFLDLPELRQRQAIWQIYLAKYRLDPSQSLPPDDDWTGAEIKACCRLAALLDVPLVAAAQNIVPVARTSAESVEKLRTWASGRCLSADRPGIYQPAAKQASSRRRVARGSSDSSQN</sequence>
<organism evidence="4 5">
    <name type="scientific">Anatilimnocola aggregata</name>
    <dbReference type="NCBI Taxonomy" id="2528021"/>
    <lineage>
        <taxon>Bacteria</taxon>
        <taxon>Pseudomonadati</taxon>
        <taxon>Planctomycetota</taxon>
        <taxon>Planctomycetia</taxon>
        <taxon>Pirellulales</taxon>
        <taxon>Pirellulaceae</taxon>
        <taxon>Anatilimnocola</taxon>
    </lineage>
</organism>
<dbReference type="RefSeq" id="WP_202921378.1">
    <property type="nucleotide sequence ID" value="NZ_CP036274.1"/>
</dbReference>
<dbReference type="InterPro" id="IPR027417">
    <property type="entry name" value="P-loop_NTPase"/>
</dbReference>
<evidence type="ECO:0000256" key="1">
    <source>
        <dbReference type="ARBA" id="ARBA00022741"/>
    </source>
</evidence>
<gene>
    <name evidence="4" type="ORF">ETAA8_65040</name>
</gene>
<dbReference type="GO" id="GO:0005524">
    <property type="term" value="F:ATP binding"/>
    <property type="evidence" value="ECO:0007669"/>
    <property type="project" value="UniProtKB-KW"/>
</dbReference>
<accession>A0A517YM96</accession>
<keyword evidence="1" id="KW-0547">Nucleotide-binding</keyword>
<dbReference type="AlphaFoldDB" id="A0A517YM96"/>